<dbReference type="GO" id="GO:0005886">
    <property type="term" value="C:plasma membrane"/>
    <property type="evidence" value="ECO:0007669"/>
    <property type="project" value="UniProtKB-SubCell"/>
</dbReference>
<accession>A0A2W4RCB9</accession>
<dbReference type="SFLD" id="SFLDS00003">
    <property type="entry name" value="Haloacid_Dehalogenase"/>
    <property type="match status" value="1"/>
</dbReference>
<evidence type="ECO:0000256" key="2">
    <source>
        <dbReference type="ARBA" id="ARBA00006024"/>
    </source>
</evidence>
<dbReference type="PROSITE" id="PS00154">
    <property type="entry name" value="ATPASE_E1_E2"/>
    <property type="match status" value="1"/>
</dbReference>
<feature type="domain" description="P-type ATPase A" evidence="11">
    <location>
        <begin position="206"/>
        <end position="302"/>
    </location>
</feature>
<dbReference type="InterPro" id="IPR044492">
    <property type="entry name" value="P_typ_ATPase_HD_dom"/>
</dbReference>
<dbReference type="InterPro" id="IPR018303">
    <property type="entry name" value="ATPase_P-typ_P_site"/>
</dbReference>
<dbReference type="InterPro" id="IPR036412">
    <property type="entry name" value="HAD-like_sf"/>
</dbReference>
<evidence type="ECO:0000256" key="9">
    <source>
        <dbReference type="ARBA" id="ARBA00023136"/>
    </source>
</evidence>
<dbReference type="GO" id="GO:0012505">
    <property type="term" value="C:endomembrane system"/>
    <property type="evidence" value="ECO:0007669"/>
    <property type="project" value="UniProtKB-SubCell"/>
</dbReference>
<protein>
    <submittedName>
        <fullName evidence="12">Heavy metal translocating P-type ATPase</fullName>
    </submittedName>
</protein>
<dbReference type="PANTHER" id="PTHR43520">
    <property type="entry name" value="ATP7, ISOFORM B"/>
    <property type="match status" value="1"/>
</dbReference>
<feature type="transmembrane region" description="Helical" evidence="10">
    <location>
        <begin position="676"/>
        <end position="699"/>
    </location>
</feature>
<dbReference type="Pfam" id="PF00702">
    <property type="entry name" value="Hydrolase"/>
    <property type="match status" value="1"/>
</dbReference>
<keyword evidence="4 10" id="KW-0479">Metal-binding</keyword>
<proteinExistence type="inferred from homology"/>
<dbReference type="GO" id="GO:0016887">
    <property type="term" value="F:ATP hydrolysis activity"/>
    <property type="evidence" value="ECO:0007669"/>
    <property type="project" value="InterPro"/>
</dbReference>
<reference evidence="12 13" key="1">
    <citation type="journal article" date="2018" name="Aquat. Microb. Ecol.">
        <title>Gammaproteobacterial methanotrophs dominate.</title>
        <authorList>
            <person name="Rissanen A.J."/>
            <person name="Saarenheimo J."/>
            <person name="Tiirola M."/>
            <person name="Peura S."/>
            <person name="Aalto S.L."/>
            <person name="Karvinen A."/>
            <person name="Nykanen H."/>
        </authorList>
    </citation>
    <scope>NUCLEOTIDE SEQUENCE [LARGE SCALE GENOMIC DNA]</scope>
    <source>
        <strain evidence="12">AMbin10</strain>
    </source>
</reference>
<dbReference type="InterPro" id="IPR008250">
    <property type="entry name" value="ATPase_P-typ_transduc_dom_A_sf"/>
</dbReference>
<dbReference type="GO" id="GO:0005507">
    <property type="term" value="F:copper ion binding"/>
    <property type="evidence" value="ECO:0007669"/>
    <property type="project" value="TreeGrafter"/>
</dbReference>
<keyword evidence="7" id="KW-1278">Translocase</keyword>
<dbReference type="SFLD" id="SFLDG00002">
    <property type="entry name" value="C1.7:_P-type_atpase_like"/>
    <property type="match status" value="1"/>
</dbReference>
<sequence length="715" mass="76670">MAFVRPTSASDSGFSFGFKIVEGLKGGIKAAGDLLDRGVTGLGGFYDEAQCGLVKIDSNFQQFVANHVDPLFGRERYTLIQQLSEGQDALDISDYEKGLNRDIALSCLTMATAMTARAYFPPLYLASFALGLYLTRRPIIVASRVFARKKRIEISTISALSLVGTWFGGFFVSGGFCLVVFFSSEKLVVITQDRSHKSLINVFRQQPRSLWKLVDGVEVEVPFECVQAGDLIVVNAGETVPADGVIVDGMATIDQHVLTGEAQPAEKSVDDTVFAATVMLAGKIHVRIEKTGEQTVAAQIGNILNSTTGYQLSIEAKGVRLANQLAPPTLVLGLLAWPLVSYEAMIAVLGSAVGFNIKITGPIAMLNFLNVASKHGVLVKDGRSLELLHTVDTVIFDKTGTLTQEQPEVAQIHLCSDLDANTLLTYAAAAEHRQTHPIARAIQTAATQKGLVLPSIDQGRYEMGYGIRVEVQGILVRVGSERYMELEGIAIPSAILPVMESCHAQGHSMVMVAVGDRLAGAIELSPTLRPEAKSVIAELQRRGLDIVIISGDQEQPTRKMAQELGIPRYFANTLPEHKAAMVEQLQQEGRTVCFVGDGINDAIALKTAQVSISLRGAATAATDTAQIVLMTQNLEQLLFPFDLGREFDSNLRFGFATAIGAGVLVLASAYTKLVGIAGATGIWAVGLGTGLTIASLPLFSHPEELPVVKADTSKD</sequence>
<dbReference type="NCBIfam" id="TIGR01525">
    <property type="entry name" value="ATPase-IB_hvy"/>
    <property type="match status" value="1"/>
</dbReference>
<dbReference type="AlphaFoldDB" id="A0A2W4RCB9"/>
<gene>
    <name evidence="12" type="ORF">DM484_07900</name>
</gene>
<dbReference type="InterPro" id="IPR023299">
    <property type="entry name" value="ATPase_P-typ_cyto_dom_N"/>
</dbReference>
<dbReference type="InterPro" id="IPR059000">
    <property type="entry name" value="ATPase_P-type_domA"/>
</dbReference>
<feature type="transmembrane region" description="Helical" evidence="10">
    <location>
        <begin position="651"/>
        <end position="670"/>
    </location>
</feature>
<evidence type="ECO:0000256" key="3">
    <source>
        <dbReference type="ARBA" id="ARBA00022692"/>
    </source>
</evidence>
<evidence type="ECO:0000256" key="10">
    <source>
        <dbReference type="RuleBase" id="RU362081"/>
    </source>
</evidence>
<dbReference type="GO" id="GO:0055070">
    <property type="term" value="P:copper ion homeostasis"/>
    <property type="evidence" value="ECO:0007669"/>
    <property type="project" value="TreeGrafter"/>
</dbReference>
<dbReference type="InterPro" id="IPR023214">
    <property type="entry name" value="HAD_sf"/>
</dbReference>
<keyword evidence="5 10" id="KW-0547">Nucleotide-binding</keyword>
<dbReference type="SFLD" id="SFLDF00027">
    <property type="entry name" value="p-type_atpase"/>
    <property type="match status" value="1"/>
</dbReference>
<evidence type="ECO:0000256" key="4">
    <source>
        <dbReference type="ARBA" id="ARBA00022723"/>
    </source>
</evidence>
<dbReference type="Proteomes" id="UP000249396">
    <property type="component" value="Unassembled WGS sequence"/>
</dbReference>
<dbReference type="GO" id="GO:0005524">
    <property type="term" value="F:ATP binding"/>
    <property type="evidence" value="ECO:0007669"/>
    <property type="project" value="UniProtKB-UniRule"/>
</dbReference>
<keyword evidence="9 10" id="KW-0472">Membrane</keyword>
<name>A0A2W4RCB9_9GAMM</name>
<evidence type="ECO:0000256" key="6">
    <source>
        <dbReference type="ARBA" id="ARBA00022840"/>
    </source>
</evidence>
<dbReference type="GO" id="GO:0043682">
    <property type="term" value="F:P-type divalent copper transporter activity"/>
    <property type="evidence" value="ECO:0007669"/>
    <property type="project" value="TreeGrafter"/>
</dbReference>
<keyword evidence="6 10" id="KW-0067">ATP-binding</keyword>
<keyword evidence="10" id="KW-1003">Cell membrane</keyword>
<comment type="similarity">
    <text evidence="2 10">Belongs to the cation transport ATPase (P-type) (TC 3.A.3) family. Type IB subfamily.</text>
</comment>
<evidence type="ECO:0000256" key="5">
    <source>
        <dbReference type="ARBA" id="ARBA00022741"/>
    </source>
</evidence>
<dbReference type="InterPro" id="IPR027256">
    <property type="entry name" value="P-typ_ATPase_IB"/>
</dbReference>
<evidence type="ECO:0000259" key="11">
    <source>
        <dbReference type="Pfam" id="PF00122"/>
    </source>
</evidence>
<evidence type="ECO:0000313" key="13">
    <source>
        <dbReference type="Proteomes" id="UP000249396"/>
    </source>
</evidence>
<comment type="subcellular location">
    <subcellularLocation>
        <location evidence="10">Cell membrane</location>
    </subcellularLocation>
    <subcellularLocation>
        <location evidence="1">Endomembrane system</location>
        <topology evidence="1">Multi-pass membrane protein</topology>
    </subcellularLocation>
</comment>
<dbReference type="EMBL" id="QJPH01000259">
    <property type="protein sequence ID" value="PZN81705.1"/>
    <property type="molecule type" value="Genomic_DNA"/>
</dbReference>
<feature type="transmembrane region" description="Helical" evidence="10">
    <location>
        <begin position="159"/>
        <end position="182"/>
    </location>
</feature>
<organism evidence="12 13">
    <name type="scientific">Candidatus Methylumidiphilus alinenensis</name>
    <dbReference type="NCBI Taxonomy" id="2202197"/>
    <lineage>
        <taxon>Bacteria</taxon>
        <taxon>Pseudomonadati</taxon>
        <taxon>Pseudomonadota</taxon>
        <taxon>Gammaproteobacteria</taxon>
        <taxon>Methylococcales</taxon>
        <taxon>Candidatus Methylumidiphilus</taxon>
    </lineage>
</organism>
<feature type="transmembrane region" description="Helical" evidence="10">
    <location>
        <begin position="126"/>
        <end position="147"/>
    </location>
</feature>
<evidence type="ECO:0000256" key="8">
    <source>
        <dbReference type="ARBA" id="ARBA00022989"/>
    </source>
</evidence>
<dbReference type="Gene3D" id="3.40.1110.10">
    <property type="entry name" value="Calcium-transporting ATPase, cytoplasmic domain N"/>
    <property type="match status" value="1"/>
</dbReference>
<dbReference type="SUPFAM" id="SSF56784">
    <property type="entry name" value="HAD-like"/>
    <property type="match status" value="1"/>
</dbReference>
<dbReference type="Gene3D" id="3.40.50.1000">
    <property type="entry name" value="HAD superfamily/HAD-like"/>
    <property type="match status" value="1"/>
</dbReference>
<comment type="caution">
    <text evidence="12">The sequence shown here is derived from an EMBL/GenBank/DDBJ whole genome shotgun (WGS) entry which is preliminary data.</text>
</comment>
<evidence type="ECO:0000256" key="7">
    <source>
        <dbReference type="ARBA" id="ARBA00022967"/>
    </source>
</evidence>
<keyword evidence="8 10" id="KW-1133">Transmembrane helix</keyword>
<keyword evidence="3 10" id="KW-0812">Transmembrane</keyword>
<dbReference type="PRINTS" id="PR00119">
    <property type="entry name" value="CATATPASE"/>
</dbReference>
<dbReference type="Pfam" id="PF00122">
    <property type="entry name" value="E1-E2_ATPase"/>
    <property type="match status" value="1"/>
</dbReference>
<dbReference type="SUPFAM" id="SSF81653">
    <property type="entry name" value="Calcium ATPase, transduction domain A"/>
    <property type="match status" value="1"/>
</dbReference>
<dbReference type="InterPro" id="IPR001757">
    <property type="entry name" value="P_typ_ATPase"/>
</dbReference>
<dbReference type="Gene3D" id="2.70.150.10">
    <property type="entry name" value="Calcium-transporting ATPase, cytoplasmic transduction domain A"/>
    <property type="match status" value="1"/>
</dbReference>
<evidence type="ECO:0000256" key="1">
    <source>
        <dbReference type="ARBA" id="ARBA00004127"/>
    </source>
</evidence>
<dbReference type="PANTHER" id="PTHR43520:SF8">
    <property type="entry name" value="P-TYPE CU(+) TRANSPORTER"/>
    <property type="match status" value="1"/>
</dbReference>
<dbReference type="NCBIfam" id="TIGR01494">
    <property type="entry name" value="ATPase_P-type"/>
    <property type="match status" value="1"/>
</dbReference>
<evidence type="ECO:0000313" key="12">
    <source>
        <dbReference type="EMBL" id="PZN81705.1"/>
    </source>
</evidence>